<dbReference type="PANTHER" id="PTHR30482:SF10">
    <property type="entry name" value="HIGH-AFFINITY BRANCHED-CHAIN AMINO ACID TRANSPORT PROTEIN BRAE"/>
    <property type="match status" value="1"/>
</dbReference>
<keyword evidence="8" id="KW-1185">Reference proteome</keyword>
<dbReference type="Proteomes" id="UP000249590">
    <property type="component" value="Unassembled WGS sequence"/>
</dbReference>
<dbReference type="GO" id="GO:0005886">
    <property type="term" value="C:plasma membrane"/>
    <property type="evidence" value="ECO:0007669"/>
    <property type="project" value="UniProtKB-SubCell"/>
</dbReference>
<evidence type="ECO:0000256" key="1">
    <source>
        <dbReference type="ARBA" id="ARBA00004651"/>
    </source>
</evidence>
<keyword evidence="5 6" id="KW-0472">Membrane</keyword>
<dbReference type="CDD" id="cd06581">
    <property type="entry name" value="TM_PBP1_LivM_like"/>
    <property type="match status" value="1"/>
</dbReference>
<evidence type="ECO:0000313" key="8">
    <source>
        <dbReference type="Proteomes" id="UP000249590"/>
    </source>
</evidence>
<evidence type="ECO:0000256" key="6">
    <source>
        <dbReference type="SAM" id="Phobius"/>
    </source>
</evidence>
<keyword evidence="4 6" id="KW-1133">Transmembrane helix</keyword>
<feature type="transmembrane region" description="Helical" evidence="6">
    <location>
        <begin position="259"/>
        <end position="281"/>
    </location>
</feature>
<comment type="caution">
    <text evidence="7">The sequence shown here is derived from an EMBL/GenBank/DDBJ whole genome shotgun (WGS) entry which is preliminary data.</text>
</comment>
<comment type="subcellular location">
    <subcellularLocation>
        <location evidence="1">Cell membrane</location>
        <topology evidence="1">Multi-pass membrane protein</topology>
    </subcellularLocation>
</comment>
<dbReference type="InterPro" id="IPR001851">
    <property type="entry name" value="ABC_transp_permease"/>
</dbReference>
<accession>A0A8B2P739</accession>
<organism evidence="7 8">
    <name type="scientific">Acuticoccus sediminis</name>
    <dbReference type="NCBI Taxonomy" id="2184697"/>
    <lineage>
        <taxon>Bacteria</taxon>
        <taxon>Pseudomonadati</taxon>
        <taxon>Pseudomonadota</taxon>
        <taxon>Alphaproteobacteria</taxon>
        <taxon>Hyphomicrobiales</taxon>
        <taxon>Amorphaceae</taxon>
        <taxon>Acuticoccus</taxon>
    </lineage>
</organism>
<dbReference type="PANTHER" id="PTHR30482">
    <property type="entry name" value="HIGH-AFFINITY BRANCHED-CHAIN AMINO ACID TRANSPORT SYSTEM PERMEASE"/>
    <property type="match status" value="1"/>
</dbReference>
<name>A0A8B2P739_9HYPH</name>
<keyword evidence="3 6" id="KW-0812">Transmembrane</keyword>
<sequence>MNLLIFTLIVTMTAQGWNILGGFGGQTSFGHAAFFGTGAYTTAILQITFGINAWAGLVAGIAAGALVGAFIGAVSFRSGLRGSYFALVTLAFAEVLRICANSASFTGGAAGLLVPIDYGAWNLQFEDRRIFALILVAFVGVVLLITRWLERSRFGAHLVAVRENEEAAQALGVDVFRVKLGGITLSAAVTAAAGCLYTQNYLFIDANVAYGTWISIEALFAAIVGGLGTMLGPLLGAVVLHGLSEITKTFSGNIPGLDLAVFGVILVLTVAFAPTGITGLASRLFGRRRTRTEDA</sequence>
<dbReference type="Pfam" id="PF02653">
    <property type="entry name" value="BPD_transp_2"/>
    <property type="match status" value="1"/>
</dbReference>
<dbReference type="EMBL" id="QHHQ01000001">
    <property type="protein sequence ID" value="RAI04419.1"/>
    <property type="molecule type" value="Genomic_DNA"/>
</dbReference>
<evidence type="ECO:0000313" key="7">
    <source>
        <dbReference type="EMBL" id="RAI04419.1"/>
    </source>
</evidence>
<evidence type="ECO:0000256" key="4">
    <source>
        <dbReference type="ARBA" id="ARBA00022989"/>
    </source>
</evidence>
<dbReference type="OrthoDB" id="9810505at2"/>
<protein>
    <submittedName>
        <fullName evidence="7">Branched-chain amino acid ABC transporter permease</fullName>
    </submittedName>
</protein>
<feature type="transmembrane region" description="Helical" evidence="6">
    <location>
        <begin position="130"/>
        <end position="149"/>
    </location>
</feature>
<dbReference type="AlphaFoldDB" id="A0A8B2P739"/>
<feature type="transmembrane region" description="Helical" evidence="6">
    <location>
        <begin position="218"/>
        <end position="239"/>
    </location>
</feature>
<reference evidence="7 8" key="1">
    <citation type="submission" date="2018-05" db="EMBL/GenBank/DDBJ databases">
        <title>Acuticoccus sediminis sp. nov., isolated from deep-sea sediment of Indian Ocean.</title>
        <authorList>
            <person name="Liu X."/>
            <person name="Lai Q."/>
            <person name="Du Y."/>
            <person name="Sun F."/>
            <person name="Zhang X."/>
            <person name="Wang S."/>
            <person name="Shao Z."/>
        </authorList>
    </citation>
    <scope>NUCLEOTIDE SEQUENCE [LARGE SCALE GENOMIC DNA]</scope>
    <source>
        <strain evidence="7 8">PTG4-2</strain>
    </source>
</reference>
<keyword evidence="2" id="KW-1003">Cell membrane</keyword>
<gene>
    <name evidence="7" type="ORF">DLJ53_00050</name>
</gene>
<dbReference type="InterPro" id="IPR043428">
    <property type="entry name" value="LivM-like"/>
</dbReference>
<feature type="transmembrane region" description="Helical" evidence="6">
    <location>
        <begin position="51"/>
        <end position="72"/>
    </location>
</feature>
<evidence type="ECO:0000256" key="3">
    <source>
        <dbReference type="ARBA" id="ARBA00022692"/>
    </source>
</evidence>
<evidence type="ECO:0000256" key="5">
    <source>
        <dbReference type="ARBA" id="ARBA00023136"/>
    </source>
</evidence>
<proteinExistence type="predicted"/>
<evidence type="ECO:0000256" key="2">
    <source>
        <dbReference type="ARBA" id="ARBA00022475"/>
    </source>
</evidence>
<dbReference type="GO" id="GO:0015658">
    <property type="term" value="F:branched-chain amino acid transmembrane transporter activity"/>
    <property type="evidence" value="ECO:0007669"/>
    <property type="project" value="InterPro"/>
</dbReference>